<keyword evidence="2" id="KW-0378">Hydrolase</keyword>
<dbReference type="RefSeq" id="WP_105247706.1">
    <property type="nucleotide sequence ID" value="NZ_PSZM01000046.1"/>
</dbReference>
<proteinExistence type="predicted"/>
<protein>
    <submittedName>
        <fullName evidence="2">Serine hydrolase</fullName>
    </submittedName>
</protein>
<comment type="caution">
    <text evidence="2">The sequence shown here is derived from an EMBL/GenBank/DDBJ whole genome shotgun (WGS) entry which is preliminary data.</text>
</comment>
<dbReference type="AlphaFoldDB" id="A0A2S8A7Q7"/>
<dbReference type="Proteomes" id="UP000238042">
    <property type="component" value="Unassembled WGS sequence"/>
</dbReference>
<dbReference type="SUPFAM" id="SSF56601">
    <property type="entry name" value="beta-lactamase/transpeptidase-like"/>
    <property type="match status" value="1"/>
</dbReference>
<reference evidence="2 3" key="1">
    <citation type="submission" date="2018-02" db="EMBL/GenBank/DDBJ databases">
        <title>Genome sequences of Apibacter spp., gut symbionts of Asian honey bees.</title>
        <authorList>
            <person name="Kwong W.K."/>
            <person name="Steele M.I."/>
            <person name="Moran N.A."/>
        </authorList>
    </citation>
    <scope>NUCLEOTIDE SEQUENCE [LARGE SCALE GENOMIC DNA]</scope>
    <source>
        <strain evidence="3">wkB301</strain>
    </source>
</reference>
<dbReference type="OrthoDB" id="9793489at2"/>
<dbReference type="PANTHER" id="PTHR46825:SF7">
    <property type="entry name" value="D-ALANYL-D-ALANINE CARBOXYPEPTIDASE"/>
    <property type="match status" value="1"/>
</dbReference>
<gene>
    <name evidence="2" type="ORF">C4S77_11820</name>
</gene>
<dbReference type="GO" id="GO:0016787">
    <property type="term" value="F:hydrolase activity"/>
    <property type="evidence" value="ECO:0007669"/>
    <property type="project" value="UniProtKB-KW"/>
</dbReference>
<dbReference type="Pfam" id="PF00144">
    <property type="entry name" value="Beta-lactamase"/>
    <property type="match status" value="1"/>
</dbReference>
<evidence type="ECO:0000313" key="2">
    <source>
        <dbReference type="EMBL" id="PQL90560.1"/>
    </source>
</evidence>
<feature type="domain" description="Beta-lactamase-related" evidence="1">
    <location>
        <begin position="64"/>
        <end position="351"/>
    </location>
</feature>
<dbReference type="InterPro" id="IPR050491">
    <property type="entry name" value="AmpC-like"/>
</dbReference>
<accession>A0A2S8A7Q7</accession>
<evidence type="ECO:0000259" key="1">
    <source>
        <dbReference type="Pfam" id="PF00144"/>
    </source>
</evidence>
<dbReference type="InterPro" id="IPR001466">
    <property type="entry name" value="Beta-lactam-related"/>
</dbReference>
<organism evidence="2 3">
    <name type="scientific">Apibacter adventoris</name>
    <dbReference type="NCBI Taxonomy" id="1679466"/>
    <lineage>
        <taxon>Bacteria</taxon>
        <taxon>Pseudomonadati</taxon>
        <taxon>Bacteroidota</taxon>
        <taxon>Flavobacteriia</taxon>
        <taxon>Flavobacteriales</taxon>
        <taxon>Weeksellaceae</taxon>
        <taxon>Apibacter</taxon>
    </lineage>
</organism>
<sequence length="451" mass="51974">MKKSIAYLPTTNQRVFFNRERSYVKWILFIFLFHSMLSAQTIDKQKIDKYIQYFEEHNGGMGTLSLFKGGVEVYNRSFVQQFMAGCFNPTTRYNIGSVTKMFTATLTIKLIDDNKFRLEDKLSDFFPSVPNANKISIKNLLEHTSGLGDYTVKNNKLWLNDSVNDSLIFEEIKEQGVLFQPGEKVHYSNTAYYLLAKIIEQKYGDTYSNIIQREIAGPLNLKTLESSQNDVSNVYLPYAFANCKWAEAKDMCFDRVVGVGDLISTPTDLNLFIIGLFNNKILKHPSIELMKPHDKEIFGRGMIIWPYKNLIFFGHGGDTSCTHSFVFYNEDSDIAIAFSLITNRYRHKSFAKDIMDIIYGENIVFPKFTCVVHKPEALDKYEGTYVNENFPIKLVIEKDHDRLIISGGAVLDSYEENKFRNEGIGVNIEFEPSKNILYLMQGDRKLEFSKE</sequence>
<keyword evidence="3" id="KW-1185">Reference proteome</keyword>
<dbReference type="Gene3D" id="3.40.710.10">
    <property type="entry name" value="DD-peptidase/beta-lactamase superfamily"/>
    <property type="match status" value="1"/>
</dbReference>
<dbReference type="InterPro" id="IPR012338">
    <property type="entry name" value="Beta-lactam/transpept-like"/>
</dbReference>
<dbReference type="EMBL" id="PSZM01000046">
    <property type="protein sequence ID" value="PQL90560.1"/>
    <property type="molecule type" value="Genomic_DNA"/>
</dbReference>
<name>A0A2S8A7Q7_9FLAO</name>
<evidence type="ECO:0000313" key="3">
    <source>
        <dbReference type="Proteomes" id="UP000238042"/>
    </source>
</evidence>
<dbReference type="PANTHER" id="PTHR46825">
    <property type="entry name" value="D-ALANYL-D-ALANINE-CARBOXYPEPTIDASE/ENDOPEPTIDASE AMPH"/>
    <property type="match status" value="1"/>
</dbReference>